<evidence type="ECO:0000313" key="2">
    <source>
        <dbReference type="Proteomes" id="UP000244905"/>
    </source>
</evidence>
<dbReference type="Proteomes" id="UP000244905">
    <property type="component" value="Unassembled WGS sequence"/>
</dbReference>
<evidence type="ECO:0000313" key="1">
    <source>
        <dbReference type="EMBL" id="PWB00111.1"/>
    </source>
</evidence>
<organism evidence="1 2">
    <name type="scientific">Duncaniella muris</name>
    <dbReference type="NCBI Taxonomy" id="2094150"/>
    <lineage>
        <taxon>Bacteria</taxon>
        <taxon>Pseudomonadati</taxon>
        <taxon>Bacteroidota</taxon>
        <taxon>Bacteroidia</taxon>
        <taxon>Bacteroidales</taxon>
        <taxon>Muribaculaceae</taxon>
        <taxon>Duncaniella</taxon>
    </lineage>
</organism>
<reference evidence="2" key="1">
    <citation type="submission" date="2018-02" db="EMBL/GenBank/DDBJ databases">
        <authorList>
            <person name="Clavel T."/>
            <person name="Strowig T."/>
        </authorList>
    </citation>
    <scope>NUCLEOTIDE SEQUENCE [LARGE SCALE GENOMIC DNA]</scope>
    <source>
        <strain evidence="2">DSM 103720</strain>
    </source>
</reference>
<keyword evidence="2" id="KW-1185">Reference proteome</keyword>
<accession>A0A2V1III5</accession>
<dbReference type="AlphaFoldDB" id="A0A2V1III5"/>
<protein>
    <submittedName>
        <fullName evidence="1">Uncharacterized protein</fullName>
    </submittedName>
</protein>
<dbReference type="RefSeq" id="WP_107033495.1">
    <property type="nucleotide sequence ID" value="NZ_CAPYKJ010000040.1"/>
</dbReference>
<comment type="caution">
    <text evidence="1">The sequence shown here is derived from an EMBL/GenBank/DDBJ whole genome shotgun (WGS) entry which is preliminary data.</text>
</comment>
<gene>
    <name evidence="1" type="ORF">C5O23_13805</name>
</gene>
<proteinExistence type="predicted"/>
<dbReference type="GeneID" id="82527389"/>
<sequence length="156" mass="17981">MSEAELIQLNKDRNCTLYTIQFITEDKGEYLRFYNRFKNDATYNEDLARIAKFVESIADLGALERFFRPEGKMSDRVCALPVVKSKLRLYCLRLSDSILILGNGGVKKTRTYDEDDELRGFVVTLQNFDKLIKDGVKDGTITISENEIETDKTFDI</sequence>
<name>A0A2V1III5_9BACT</name>
<dbReference type="EMBL" id="PUEC01000057">
    <property type="protein sequence ID" value="PWB00111.1"/>
    <property type="molecule type" value="Genomic_DNA"/>
</dbReference>